<evidence type="ECO:0000256" key="3">
    <source>
        <dbReference type="ARBA" id="ARBA00022989"/>
    </source>
</evidence>
<feature type="domain" description="ABC transmembrane type-2" evidence="7">
    <location>
        <begin position="16"/>
        <end position="242"/>
    </location>
</feature>
<gene>
    <name evidence="8" type="ORF">RH857_12975</name>
</gene>
<evidence type="ECO:0000256" key="5">
    <source>
        <dbReference type="ARBA" id="ARBA00023251"/>
    </source>
</evidence>
<comment type="subcellular location">
    <subcellularLocation>
        <location evidence="6">Cell membrane</location>
        <topology evidence="6">Multi-pass membrane protein</topology>
    </subcellularLocation>
    <subcellularLocation>
        <location evidence="1">Membrane</location>
        <topology evidence="1">Multi-pass membrane protein</topology>
    </subcellularLocation>
</comment>
<reference evidence="9" key="1">
    <citation type="submission" date="2023-07" db="EMBL/GenBank/DDBJ databases">
        <title>Description of three actinobacteria isolated from air of manufacturing shop in a pharmaceutical factory.</title>
        <authorList>
            <person name="Zhang D.-F."/>
        </authorList>
    </citation>
    <scope>NUCLEOTIDE SEQUENCE [LARGE SCALE GENOMIC DNA]</scope>
    <source>
        <strain evidence="9">CCTCC AB 207010</strain>
    </source>
</reference>
<dbReference type="PIRSF" id="PIRSF006648">
    <property type="entry name" value="DrrB"/>
    <property type="match status" value="1"/>
</dbReference>
<dbReference type="InterPro" id="IPR052902">
    <property type="entry name" value="ABC-2_transporter"/>
</dbReference>
<evidence type="ECO:0000256" key="4">
    <source>
        <dbReference type="ARBA" id="ARBA00023136"/>
    </source>
</evidence>
<evidence type="ECO:0000313" key="9">
    <source>
        <dbReference type="Proteomes" id="UP001260872"/>
    </source>
</evidence>
<feature type="transmembrane region" description="Helical" evidence="6">
    <location>
        <begin position="163"/>
        <end position="182"/>
    </location>
</feature>
<feature type="transmembrane region" description="Helical" evidence="6">
    <location>
        <begin position="52"/>
        <end position="71"/>
    </location>
</feature>
<comment type="caution">
    <text evidence="8">The sequence shown here is derived from an EMBL/GenBank/DDBJ whole genome shotgun (WGS) entry which is preliminary data.</text>
</comment>
<dbReference type="PROSITE" id="PS51012">
    <property type="entry name" value="ABC_TM2"/>
    <property type="match status" value="1"/>
</dbReference>
<evidence type="ECO:0000256" key="2">
    <source>
        <dbReference type="ARBA" id="ARBA00022692"/>
    </source>
</evidence>
<dbReference type="RefSeq" id="WP_310538407.1">
    <property type="nucleotide sequence ID" value="NZ_JAVKGT010000049.1"/>
</dbReference>
<feature type="transmembrane region" description="Helical" evidence="6">
    <location>
        <begin position="133"/>
        <end position="157"/>
    </location>
</feature>
<name>A0ABU1FWH8_9MICC</name>
<keyword evidence="6" id="KW-1003">Cell membrane</keyword>
<feature type="transmembrane region" description="Helical" evidence="6">
    <location>
        <begin position="218"/>
        <end position="239"/>
    </location>
</feature>
<evidence type="ECO:0000256" key="6">
    <source>
        <dbReference type="RuleBase" id="RU361157"/>
    </source>
</evidence>
<keyword evidence="9" id="KW-1185">Reference proteome</keyword>
<sequence length="242" mass="25626">MRLIQAEARMVMRDTAGLIVPLGMPLLILAMQAISFDDVRQEMSEGITVLDFYLLPVVVTMVVSTIAVINMPSFLATYRKTKLLRRLAVTPASPAMVLVAQMVVSFLQVILGITLAYAVAMAFFGANLPHHRLTALGVLLATCAALYGVGMIVASVAPTPNSSVAIGLLAFFGLAALGGMFGPVQNLPEALQQLSSWLPFGAAVEAFQSAWIGEPVQAQRWLVLAGAAVLGAGVAGVLFRWD</sequence>
<evidence type="ECO:0000259" key="7">
    <source>
        <dbReference type="PROSITE" id="PS51012"/>
    </source>
</evidence>
<proteinExistence type="inferred from homology"/>
<evidence type="ECO:0000256" key="1">
    <source>
        <dbReference type="ARBA" id="ARBA00004141"/>
    </source>
</evidence>
<keyword evidence="4 6" id="KW-0472">Membrane</keyword>
<dbReference type="PRINTS" id="PR00164">
    <property type="entry name" value="ABC2TRNSPORT"/>
</dbReference>
<keyword evidence="3 6" id="KW-1133">Transmembrane helix</keyword>
<dbReference type="PANTHER" id="PTHR43027:SF2">
    <property type="entry name" value="TRANSPORT PERMEASE PROTEIN"/>
    <property type="match status" value="1"/>
</dbReference>
<feature type="transmembrane region" description="Helical" evidence="6">
    <location>
        <begin position="12"/>
        <end position="32"/>
    </location>
</feature>
<dbReference type="Proteomes" id="UP001260872">
    <property type="component" value="Unassembled WGS sequence"/>
</dbReference>
<feature type="transmembrane region" description="Helical" evidence="6">
    <location>
        <begin position="106"/>
        <end position="126"/>
    </location>
</feature>
<dbReference type="InterPro" id="IPR013525">
    <property type="entry name" value="ABC2_TM"/>
</dbReference>
<evidence type="ECO:0000313" key="8">
    <source>
        <dbReference type="EMBL" id="MDR5713035.1"/>
    </source>
</evidence>
<dbReference type="InterPro" id="IPR000412">
    <property type="entry name" value="ABC_2_transport"/>
</dbReference>
<dbReference type="InterPro" id="IPR047817">
    <property type="entry name" value="ABC2_TM_bact-type"/>
</dbReference>
<organism evidence="8 9">
    <name type="scientific">Nesterenkonia flava</name>
    <dbReference type="NCBI Taxonomy" id="469799"/>
    <lineage>
        <taxon>Bacteria</taxon>
        <taxon>Bacillati</taxon>
        <taxon>Actinomycetota</taxon>
        <taxon>Actinomycetes</taxon>
        <taxon>Micrococcales</taxon>
        <taxon>Micrococcaceae</taxon>
        <taxon>Nesterenkonia</taxon>
    </lineage>
</organism>
<accession>A0ABU1FWH8</accession>
<dbReference type="EMBL" id="JAVKGT010000049">
    <property type="protein sequence ID" value="MDR5713035.1"/>
    <property type="molecule type" value="Genomic_DNA"/>
</dbReference>
<keyword evidence="6" id="KW-0813">Transport</keyword>
<comment type="similarity">
    <text evidence="6">Belongs to the ABC-2 integral membrane protein family.</text>
</comment>
<protein>
    <recommendedName>
        <fullName evidence="6">Transport permease protein</fullName>
    </recommendedName>
</protein>
<dbReference type="Pfam" id="PF01061">
    <property type="entry name" value="ABC2_membrane"/>
    <property type="match status" value="1"/>
</dbReference>
<keyword evidence="5" id="KW-0046">Antibiotic resistance</keyword>
<dbReference type="PANTHER" id="PTHR43027">
    <property type="entry name" value="DOXORUBICIN RESISTANCE ABC TRANSPORTER PERMEASE PROTEIN DRRC-RELATED"/>
    <property type="match status" value="1"/>
</dbReference>
<keyword evidence="2 6" id="KW-0812">Transmembrane</keyword>